<evidence type="ECO:0000256" key="1">
    <source>
        <dbReference type="SAM" id="MobiDB-lite"/>
    </source>
</evidence>
<proteinExistence type="predicted"/>
<organism evidence="2">
    <name type="scientific">Cacopsylla melanoneura</name>
    <dbReference type="NCBI Taxonomy" id="428564"/>
    <lineage>
        <taxon>Eukaryota</taxon>
        <taxon>Metazoa</taxon>
        <taxon>Ecdysozoa</taxon>
        <taxon>Arthropoda</taxon>
        <taxon>Hexapoda</taxon>
        <taxon>Insecta</taxon>
        <taxon>Pterygota</taxon>
        <taxon>Neoptera</taxon>
        <taxon>Paraneoptera</taxon>
        <taxon>Hemiptera</taxon>
        <taxon>Sternorrhyncha</taxon>
        <taxon>Psylloidea</taxon>
        <taxon>Psyllidae</taxon>
        <taxon>Psyllinae</taxon>
        <taxon>Cacopsylla</taxon>
    </lineage>
</organism>
<dbReference type="AlphaFoldDB" id="A0A8D8VU53"/>
<feature type="region of interest" description="Disordered" evidence="1">
    <location>
        <begin position="1"/>
        <end position="108"/>
    </location>
</feature>
<protein>
    <submittedName>
        <fullName evidence="2">Uncharacterized protein</fullName>
    </submittedName>
</protein>
<accession>A0A8D8VU53</accession>
<name>A0A8D8VU53_9HEMI</name>
<feature type="compositionally biased region" description="Polar residues" evidence="1">
    <location>
        <begin position="49"/>
        <end position="70"/>
    </location>
</feature>
<evidence type="ECO:0000313" key="2">
    <source>
        <dbReference type="EMBL" id="CAG6633770.1"/>
    </source>
</evidence>
<sequence length="108" mass="11089">MGGGRGGCVKTLTSPLKSSSNTFGGALKTLTSPLKSSTMGSGIRAPSPLKSTSSNVLSGSAKSNVLTSGNAKPRSSSLSRLKPPSALSKSRFNFSHEEKENISAQYVL</sequence>
<dbReference type="EMBL" id="HBUF01083767">
    <property type="protein sequence ID" value="CAG6633771.1"/>
    <property type="molecule type" value="Transcribed_RNA"/>
</dbReference>
<dbReference type="EMBL" id="HBUF01083766">
    <property type="protein sequence ID" value="CAG6633770.1"/>
    <property type="molecule type" value="Transcribed_RNA"/>
</dbReference>
<feature type="compositionally biased region" description="Low complexity" evidence="1">
    <location>
        <begin position="71"/>
        <end position="90"/>
    </location>
</feature>
<reference evidence="2" key="1">
    <citation type="submission" date="2021-05" db="EMBL/GenBank/DDBJ databases">
        <authorList>
            <person name="Alioto T."/>
            <person name="Alioto T."/>
            <person name="Gomez Garrido J."/>
        </authorList>
    </citation>
    <scope>NUCLEOTIDE SEQUENCE</scope>
</reference>
<feature type="compositionally biased region" description="Polar residues" evidence="1">
    <location>
        <begin position="11"/>
        <end position="40"/>
    </location>
</feature>